<organism evidence="1 2">
    <name type="scientific">Cardiocondyla obscurior</name>
    <dbReference type="NCBI Taxonomy" id="286306"/>
    <lineage>
        <taxon>Eukaryota</taxon>
        <taxon>Metazoa</taxon>
        <taxon>Ecdysozoa</taxon>
        <taxon>Arthropoda</taxon>
        <taxon>Hexapoda</taxon>
        <taxon>Insecta</taxon>
        <taxon>Pterygota</taxon>
        <taxon>Neoptera</taxon>
        <taxon>Endopterygota</taxon>
        <taxon>Hymenoptera</taxon>
        <taxon>Apocrita</taxon>
        <taxon>Aculeata</taxon>
        <taxon>Formicoidea</taxon>
        <taxon>Formicidae</taxon>
        <taxon>Myrmicinae</taxon>
        <taxon>Cardiocondyla</taxon>
    </lineage>
</organism>
<keyword evidence="2" id="KW-1185">Reference proteome</keyword>
<reference evidence="1 2" key="1">
    <citation type="submission" date="2023-03" db="EMBL/GenBank/DDBJ databases">
        <title>High recombination rates correlate with genetic variation in Cardiocondyla obscurior ants.</title>
        <authorList>
            <person name="Errbii M."/>
        </authorList>
    </citation>
    <scope>NUCLEOTIDE SEQUENCE [LARGE SCALE GENOMIC DNA]</scope>
    <source>
        <strain evidence="1">Alpha-2009</strain>
        <tissue evidence="1">Whole body</tissue>
    </source>
</reference>
<dbReference type="AlphaFoldDB" id="A0AAW2G2Y8"/>
<name>A0AAW2G2Y8_9HYME</name>
<accession>A0AAW2G2Y8</accession>
<protein>
    <submittedName>
        <fullName evidence="1">Uncharacterized protein</fullName>
    </submittedName>
</protein>
<evidence type="ECO:0000313" key="1">
    <source>
        <dbReference type="EMBL" id="KAL0122631.1"/>
    </source>
</evidence>
<dbReference type="EMBL" id="JADYXP020000006">
    <property type="protein sequence ID" value="KAL0122631.1"/>
    <property type="molecule type" value="Genomic_DNA"/>
</dbReference>
<proteinExistence type="predicted"/>
<comment type="caution">
    <text evidence="1">The sequence shown here is derived from an EMBL/GenBank/DDBJ whole genome shotgun (WGS) entry which is preliminary data.</text>
</comment>
<sequence length="101" mass="11583">MSANGRGARNSSFVQKVEEIENNRLYYFERLNKNNIISSLKSSRQPTFNWDKLMDVCRSLSELLYEVHDLPGAKKKDEGLKSKRHSAGAARLIRAKVFRAP</sequence>
<evidence type="ECO:0000313" key="2">
    <source>
        <dbReference type="Proteomes" id="UP001430953"/>
    </source>
</evidence>
<gene>
    <name evidence="1" type="ORF">PUN28_007384</name>
</gene>
<dbReference type="Proteomes" id="UP001430953">
    <property type="component" value="Unassembled WGS sequence"/>
</dbReference>